<feature type="compositionally biased region" description="Basic and acidic residues" evidence="1">
    <location>
        <begin position="210"/>
        <end position="242"/>
    </location>
</feature>
<reference evidence="3" key="1">
    <citation type="journal article" date="2020" name="Stud. Mycol.">
        <title>101 Dothideomycetes genomes: a test case for predicting lifestyles and emergence of pathogens.</title>
        <authorList>
            <person name="Haridas S."/>
            <person name="Albert R."/>
            <person name="Binder M."/>
            <person name="Bloem J."/>
            <person name="Labutti K."/>
            <person name="Salamov A."/>
            <person name="Andreopoulos B."/>
            <person name="Baker S."/>
            <person name="Barry K."/>
            <person name="Bills G."/>
            <person name="Bluhm B."/>
            <person name="Cannon C."/>
            <person name="Castanera R."/>
            <person name="Culley D."/>
            <person name="Daum C."/>
            <person name="Ezra D."/>
            <person name="Gonzalez J."/>
            <person name="Henrissat B."/>
            <person name="Kuo A."/>
            <person name="Liang C."/>
            <person name="Lipzen A."/>
            <person name="Lutzoni F."/>
            <person name="Magnuson J."/>
            <person name="Mondo S."/>
            <person name="Nolan M."/>
            <person name="Ohm R."/>
            <person name="Pangilinan J."/>
            <person name="Park H.-J."/>
            <person name="Ramirez L."/>
            <person name="Alfaro M."/>
            <person name="Sun H."/>
            <person name="Tritt A."/>
            <person name="Yoshinaga Y."/>
            <person name="Zwiers L.-H."/>
            <person name="Turgeon B."/>
            <person name="Goodwin S."/>
            <person name="Spatafora J."/>
            <person name="Crous P."/>
            <person name="Grigoriev I."/>
        </authorList>
    </citation>
    <scope>NUCLEOTIDE SEQUENCE</scope>
    <source>
        <strain evidence="3">CBS 122368</strain>
    </source>
</reference>
<evidence type="ECO:0000256" key="2">
    <source>
        <dbReference type="SAM" id="Phobius"/>
    </source>
</evidence>
<sequence length="248" mass="27374">MKRQETNQETRLGYRGMKRQKAGTRFTAKRVLYALHRTHANRPSEHREAGAEYRHECSLENMERIMLVPENCAAPQVAQVGALLLLFRLSSGSMASSMLLVNGPTSLSTFTMLTTSATPTGLFISNPPLISISSASNLTQTSTAAALPGQSKLPASTIILMAVIPTLAVTMSLGAIAVRLIKNRRERQTNADEKKGPRHWEVDAVESALSRKEYDRRRKKTPAELETVERPVELDASSERRAGRYRGG</sequence>
<feature type="transmembrane region" description="Helical" evidence="2">
    <location>
        <begin position="158"/>
        <end position="178"/>
    </location>
</feature>
<evidence type="ECO:0000256" key="1">
    <source>
        <dbReference type="SAM" id="MobiDB-lite"/>
    </source>
</evidence>
<keyword evidence="4" id="KW-1185">Reference proteome</keyword>
<keyword evidence="2" id="KW-1133">Transmembrane helix</keyword>
<keyword evidence="2" id="KW-0812">Transmembrane</keyword>
<organism evidence="3 4">
    <name type="scientific">Trematosphaeria pertusa</name>
    <dbReference type="NCBI Taxonomy" id="390896"/>
    <lineage>
        <taxon>Eukaryota</taxon>
        <taxon>Fungi</taxon>
        <taxon>Dikarya</taxon>
        <taxon>Ascomycota</taxon>
        <taxon>Pezizomycotina</taxon>
        <taxon>Dothideomycetes</taxon>
        <taxon>Pleosporomycetidae</taxon>
        <taxon>Pleosporales</taxon>
        <taxon>Massarineae</taxon>
        <taxon>Trematosphaeriaceae</taxon>
        <taxon>Trematosphaeria</taxon>
    </lineage>
</organism>
<evidence type="ECO:0000313" key="4">
    <source>
        <dbReference type="Proteomes" id="UP000800094"/>
    </source>
</evidence>
<dbReference type="RefSeq" id="XP_033684241.1">
    <property type="nucleotide sequence ID" value="XM_033826839.1"/>
</dbReference>
<dbReference type="GeneID" id="54580169"/>
<accession>A0A6A6IGB7</accession>
<dbReference type="EMBL" id="ML987195">
    <property type="protein sequence ID" value="KAF2249237.1"/>
    <property type="molecule type" value="Genomic_DNA"/>
</dbReference>
<feature type="region of interest" description="Disordered" evidence="1">
    <location>
        <begin position="210"/>
        <end position="248"/>
    </location>
</feature>
<evidence type="ECO:0000313" key="3">
    <source>
        <dbReference type="EMBL" id="KAF2249237.1"/>
    </source>
</evidence>
<keyword evidence="2" id="KW-0472">Membrane</keyword>
<gene>
    <name evidence="3" type="ORF">BU26DRAFT_505299</name>
</gene>
<proteinExistence type="predicted"/>
<protein>
    <submittedName>
        <fullName evidence="3">Uncharacterized protein</fullName>
    </submittedName>
</protein>
<dbReference type="AlphaFoldDB" id="A0A6A6IGB7"/>
<dbReference type="Proteomes" id="UP000800094">
    <property type="component" value="Unassembled WGS sequence"/>
</dbReference>
<name>A0A6A6IGB7_9PLEO</name>